<accession>M1MYF8</accession>
<reference evidence="2 3" key="1">
    <citation type="submission" date="2013-02" db="EMBL/GenBank/DDBJ databases">
        <title>Genome sequence of Clostridium saccharoperbutylacetonicum N1-4(HMT).</title>
        <authorList>
            <person name="Poehlein A."/>
            <person name="Daniel R."/>
        </authorList>
    </citation>
    <scope>NUCLEOTIDE SEQUENCE [LARGE SCALE GENOMIC DNA]</scope>
    <source>
        <strain evidence="3">N1-4(HMT)</strain>
    </source>
</reference>
<sequence length="427" mass="50060">MIDVELLKAAYDYFQIKKPFYDEMYYYYKGHSKALEDYFMIDDNNRSNRTIRVNFVKKFIKEEVSYSIGNEINYISKSQNENIIADIDFYLGHWSEQHDAKLMNRMLTYGLAYELYYIDDDAQFCSKIVTPREGYAFVDSLGNIRFFMHVYHKKFDSKLYIDVYDESTIYHYIGNFDNLESTEEHFFQGEVPISIAQVSDEKEHDTIFNDIRGLQDAYETNLSDISNEISDFRNAYLSIFGFQIKEEDIDKMKEQGMIQVASDKGRAEWIIKNINDSFIQNTLTTLEDKMYQISSHINHNEKMQSNLSGIALRSRLISLEEKCKLNTKAFADAVKCRLKFLFSYLNLRQNKTYDYRDIKLKFTPNVPQDDVSAAQIINQLGEKLPLETSLSLLSFIDNPQLTAKKAKEEHQETFPKTSLDKEVNKDG</sequence>
<dbReference type="HOGENOM" id="CLU_034083_2_0_9"/>
<dbReference type="Proteomes" id="UP000011728">
    <property type="component" value="Chromosome"/>
</dbReference>
<protein>
    <submittedName>
        <fullName evidence="2">Phage portal protein, SPP1 Gp6-like protein</fullName>
    </submittedName>
</protein>
<evidence type="ECO:0000313" key="2">
    <source>
        <dbReference type="EMBL" id="AGF56452.1"/>
    </source>
</evidence>
<dbReference type="OrthoDB" id="3189403at2"/>
<proteinExistence type="predicted"/>
<dbReference type="InterPro" id="IPR021145">
    <property type="entry name" value="Portal_protein_SPP1_Gp6-like"/>
</dbReference>
<evidence type="ECO:0000313" key="3">
    <source>
        <dbReference type="Proteomes" id="UP000011728"/>
    </source>
</evidence>
<name>M1MYF8_9CLOT</name>
<gene>
    <name evidence="2" type="ORF">Cspa_c26870</name>
</gene>
<dbReference type="RefSeq" id="WP_015392771.1">
    <property type="nucleotide sequence ID" value="NC_020291.1"/>
</dbReference>
<dbReference type="eggNOG" id="ENOG502Z7Z6">
    <property type="taxonomic scope" value="Bacteria"/>
</dbReference>
<dbReference type="PATRIC" id="fig|931276.5.peg.2698"/>
<feature type="compositionally biased region" description="Basic and acidic residues" evidence="1">
    <location>
        <begin position="405"/>
        <end position="427"/>
    </location>
</feature>
<keyword evidence="3" id="KW-1185">Reference proteome</keyword>
<dbReference type="AlphaFoldDB" id="M1MYF8"/>
<dbReference type="KEGG" id="csr:Cspa_c26870"/>
<dbReference type="EMBL" id="CP004121">
    <property type="protein sequence ID" value="AGF56452.1"/>
    <property type="molecule type" value="Genomic_DNA"/>
</dbReference>
<feature type="region of interest" description="Disordered" evidence="1">
    <location>
        <begin position="404"/>
        <end position="427"/>
    </location>
</feature>
<dbReference type="Pfam" id="PF05133">
    <property type="entry name" value="SPP1_portal"/>
    <property type="match status" value="1"/>
</dbReference>
<organism evidence="2 3">
    <name type="scientific">Clostridium saccharoperbutylacetonicum N1-4(HMT)</name>
    <dbReference type="NCBI Taxonomy" id="931276"/>
    <lineage>
        <taxon>Bacteria</taxon>
        <taxon>Bacillati</taxon>
        <taxon>Bacillota</taxon>
        <taxon>Clostridia</taxon>
        <taxon>Eubacteriales</taxon>
        <taxon>Clostridiaceae</taxon>
        <taxon>Clostridium</taxon>
    </lineage>
</organism>
<evidence type="ECO:0000256" key="1">
    <source>
        <dbReference type="SAM" id="MobiDB-lite"/>
    </source>
</evidence>